<dbReference type="AlphaFoldDB" id="A0A437STB0"/>
<evidence type="ECO:0000313" key="3">
    <source>
        <dbReference type="Proteomes" id="UP000288291"/>
    </source>
</evidence>
<dbReference type="InterPro" id="IPR021808">
    <property type="entry name" value="DUF3383"/>
</dbReference>
<reference evidence="2 3" key="1">
    <citation type="submission" date="2018-12" db="EMBL/GenBank/DDBJ databases">
        <authorList>
            <person name="Meng J."/>
        </authorList>
    </citation>
    <scope>NUCLEOTIDE SEQUENCE [LARGE SCALE GENOMIC DNA]</scope>
    <source>
        <strain evidence="2 3">HT111-2</strain>
    </source>
</reference>
<dbReference type="RefSeq" id="WP_127796364.1">
    <property type="nucleotide sequence ID" value="NZ_ML136896.1"/>
</dbReference>
<evidence type="ECO:0000256" key="1">
    <source>
        <dbReference type="SAM" id="MobiDB-lite"/>
    </source>
</evidence>
<feature type="compositionally biased region" description="Polar residues" evidence="1">
    <location>
        <begin position="56"/>
        <end position="80"/>
    </location>
</feature>
<evidence type="ECO:0000313" key="2">
    <source>
        <dbReference type="EMBL" id="RVU70163.1"/>
    </source>
</evidence>
<dbReference type="EMBL" id="RXIA01000028">
    <property type="protein sequence ID" value="RVU70163.1"/>
    <property type="molecule type" value="Genomic_DNA"/>
</dbReference>
<name>A0A437STB0_9LACO</name>
<accession>A0A437STB0</accession>
<sequence>MADTKTIFAPYDRISDVNVIMTVIHPKPVVDLGNLLILNGIRPTAPAEPAGDHKQNTQPTQLAGGNAQGTTPKGQGSQPAQPVDDGAKLPKLPDELSNVDRMHGILLRKTDPATGAVYREYKNIDAVASDYDEDSEVYKKASAYFAQDHHSDRVAVLEYDTNKLYDSLKAFWYFNWTFAINVDPALDDVVLKESNIFEINKDHFLVLQTDDLAKFTNFYGQNYTIGLYHRMDEAMDAAFIGAIAARPVGSVTWKFKELKGITPSKLTTQELSGINNAHAQAYVEVFGRGETSEGRVMSGEYIDVLHGVLWVQTKFEGDLETLLQSNGKIPYEQSGINMILATGTQVLEEAHERGIIRTNETNGKADYTITATPRSEQSMQDLSDRHYSGLSFRYHVQGAIHTITVNGIVDSDTIMQ</sequence>
<gene>
    <name evidence="2" type="ORF">EJK17_09020</name>
</gene>
<organism evidence="2 3">
    <name type="scientific">Lactobacillus xujianguonis</name>
    <dbReference type="NCBI Taxonomy" id="2495899"/>
    <lineage>
        <taxon>Bacteria</taxon>
        <taxon>Bacillati</taxon>
        <taxon>Bacillota</taxon>
        <taxon>Bacilli</taxon>
        <taxon>Lactobacillales</taxon>
        <taxon>Lactobacillaceae</taxon>
        <taxon>Lactobacillus</taxon>
    </lineage>
</organism>
<protein>
    <submittedName>
        <fullName evidence="2">DUF3383 family protein</fullName>
    </submittedName>
</protein>
<comment type="caution">
    <text evidence="2">The sequence shown here is derived from an EMBL/GenBank/DDBJ whole genome shotgun (WGS) entry which is preliminary data.</text>
</comment>
<dbReference type="Proteomes" id="UP000288291">
    <property type="component" value="Unassembled WGS sequence"/>
</dbReference>
<feature type="compositionally biased region" description="Basic and acidic residues" evidence="1">
    <location>
        <begin position="85"/>
        <end position="94"/>
    </location>
</feature>
<keyword evidence="3" id="KW-1185">Reference proteome</keyword>
<dbReference type="Pfam" id="PF11863">
    <property type="entry name" value="DUF3383"/>
    <property type="match status" value="1"/>
</dbReference>
<proteinExistence type="predicted"/>
<feature type="region of interest" description="Disordered" evidence="1">
    <location>
        <begin position="46"/>
        <end position="94"/>
    </location>
</feature>